<organism evidence="1 2">
    <name type="scientific">Portunus trituberculatus</name>
    <name type="common">Swimming crab</name>
    <name type="synonym">Neptunus trituberculatus</name>
    <dbReference type="NCBI Taxonomy" id="210409"/>
    <lineage>
        <taxon>Eukaryota</taxon>
        <taxon>Metazoa</taxon>
        <taxon>Ecdysozoa</taxon>
        <taxon>Arthropoda</taxon>
        <taxon>Crustacea</taxon>
        <taxon>Multicrustacea</taxon>
        <taxon>Malacostraca</taxon>
        <taxon>Eumalacostraca</taxon>
        <taxon>Eucarida</taxon>
        <taxon>Decapoda</taxon>
        <taxon>Pleocyemata</taxon>
        <taxon>Brachyura</taxon>
        <taxon>Eubrachyura</taxon>
        <taxon>Portunoidea</taxon>
        <taxon>Portunidae</taxon>
        <taxon>Portuninae</taxon>
        <taxon>Portunus</taxon>
    </lineage>
</organism>
<dbReference type="EMBL" id="VSRR010000630">
    <property type="protein sequence ID" value="MPC17907.1"/>
    <property type="molecule type" value="Genomic_DNA"/>
</dbReference>
<reference evidence="1 2" key="1">
    <citation type="submission" date="2019-05" db="EMBL/GenBank/DDBJ databases">
        <title>Another draft genome of Portunus trituberculatus and its Hox gene families provides insights of decapod evolution.</title>
        <authorList>
            <person name="Jeong J.-H."/>
            <person name="Song I."/>
            <person name="Kim S."/>
            <person name="Choi T."/>
            <person name="Kim D."/>
            <person name="Ryu S."/>
            <person name="Kim W."/>
        </authorList>
    </citation>
    <scope>NUCLEOTIDE SEQUENCE [LARGE SCALE GENOMIC DNA]</scope>
    <source>
        <tissue evidence="1">Muscle</tissue>
    </source>
</reference>
<dbReference type="AlphaFoldDB" id="A0A5B7D9J6"/>
<sequence length="160" mass="17655">MEEARLGEEKDEEEEVEYTSAVSGIPIHPCLCVVRVGGGRGGEAGNGRRGREGEEEEDQNLFTVTTSPRRTHLAHIPRNVALAGRVSAGQGVCGGVGAGYGRVTEDASLQKTSRAGPRPWRRRRWWRRHLLEMPEIQRLGAGLTRLSLKAVPRRANFSLF</sequence>
<evidence type="ECO:0000313" key="1">
    <source>
        <dbReference type="EMBL" id="MPC17907.1"/>
    </source>
</evidence>
<accession>A0A5B7D9J6</accession>
<dbReference type="Proteomes" id="UP000324222">
    <property type="component" value="Unassembled WGS sequence"/>
</dbReference>
<protein>
    <submittedName>
        <fullName evidence="1">Uncharacterized protein</fullName>
    </submittedName>
</protein>
<keyword evidence="2" id="KW-1185">Reference proteome</keyword>
<evidence type="ECO:0000313" key="2">
    <source>
        <dbReference type="Proteomes" id="UP000324222"/>
    </source>
</evidence>
<gene>
    <name evidence="1" type="ORF">E2C01_010777</name>
</gene>
<name>A0A5B7D9J6_PORTR</name>
<comment type="caution">
    <text evidence="1">The sequence shown here is derived from an EMBL/GenBank/DDBJ whole genome shotgun (WGS) entry which is preliminary data.</text>
</comment>
<proteinExistence type="predicted"/>